<keyword evidence="2" id="KW-1185">Reference proteome</keyword>
<dbReference type="EMBL" id="CP089982">
    <property type="protein sequence ID" value="WXA94222.1"/>
    <property type="molecule type" value="Genomic_DNA"/>
</dbReference>
<dbReference type="InterPro" id="IPR034660">
    <property type="entry name" value="DinB/YfiT-like"/>
</dbReference>
<accession>A0ABZ2KA37</accession>
<dbReference type="InterPro" id="IPR018531">
    <property type="entry name" value="DUF1993"/>
</dbReference>
<dbReference type="PANTHER" id="PTHR36922:SF1">
    <property type="entry name" value="DUF1993 DOMAIN-CONTAINING PROTEIN"/>
    <property type="match status" value="1"/>
</dbReference>
<dbReference type="Proteomes" id="UP001379533">
    <property type="component" value="Chromosome"/>
</dbReference>
<evidence type="ECO:0000313" key="2">
    <source>
        <dbReference type="Proteomes" id="UP001379533"/>
    </source>
</evidence>
<name>A0ABZ2KA37_9BACT</name>
<proteinExistence type="predicted"/>
<dbReference type="Gene3D" id="1.20.120.450">
    <property type="entry name" value="dinb family like domain"/>
    <property type="match status" value="1"/>
</dbReference>
<dbReference type="SUPFAM" id="SSF109854">
    <property type="entry name" value="DinB/YfiT-like putative metalloenzymes"/>
    <property type="match status" value="1"/>
</dbReference>
<gene>
    <name evidence="1" type="ORF">LZC95_48230</name>
</gene>
<organism evidence="1 2">
    <name type="scientific">Pendulispora brunnea</name>
    <dbReference type="NCBI Taxonomy" id="2905690"/>
    <lineage>
        <taxon>Bacteria</taxon>
        <taxon>Pseudomonadati</taxon>
        <taxon>Myxococcota</taxon>
        <taxon>Myxococcia</taxon>
        <taxon>Myxococcales</taxon>
        <taxon>Sorangiineae</taxon>
        <taxon>Pendulisporaceae</taxon>
        <taxon>Pendulispora</taxon>
    </lineage>
</organism>
<dbReference type="RefSeq" id="WP_394844824.1">
    <property type="nucleotide sequence ID" value="NZ_CP089982.1"/>
</dbReference>
<dbReference type="PANTHER" id="PTHR36922">
    <property type="entry name" value="BLL2446 PROTEIN"/>
    <property type="match status" value="1"/>
</dbReference>
<protein>
    <submittedName>
        <fullName evidence="1">DUF1993 domain-containing protein</fullName>
    </submittedName>
</protein>
<evidence type="ECO:0000313" key="1">
    <source>
        <dbReference type="EMBL" id="WXA94222.1"/>
    </source>
</evidence>
<reference evidence="1 2" key="1">
    <citation type="submission" date="2021-12" db="EMBL/GenBank/DDBJ databases">
        <title>Discovery of the Pendulisporaceae a myxobacterial family with distinct sporulation behavior and unique specialized metabolism.</title>
        <authorList>
            <person name="Garcia R."/>
            <person name="Popoff A."/>
            <person name="Bader C.D."/>
            <person name="Loehr J."/>
            <person name="Walesch S."/>
            <person name="Walt C."/>
            <person name="Boldt J."/>
            <person name="Bunk B."/>
            <person name="Haeckl F.J.F.P.J."/>
            <person name="Gunesch A.P."/>
            <person name="Birkelbach J."/>
            <person name="Nuebel U."/>
            <person name="Pietschmann T."/>
            <person name="Bach T."/>
            <person name="Mueller R."/>
        </authorList>
    </citation>
    <scope>NUCLEOTIDE SEQUENCE [LARGE SCALE GENOMIC DNA]</scope>
    <source>
        <strain evidence="1 2">MSr12523</strain>
    </source>
</reference>
<dbReference type="Pfam" id="PF09351">
    <property type="entry name" value="DUF1993"/>
    <property type="match status" value="1"/>
</dbReference>
<sequence length="170" mass="18377">MPLNPYDFSVAVFVRGLTNLKACLAKAEAHASANGLEPLALIHARLASDMYDLATQIHWAAEGAKLAIDRLMGTKAPPPPAIERTTFAELHEAIDAAIVYLKAVDPQVLERGLDATIEIPARSGTITFAGAQFLAQFALPNFFFHMTAAYAILRERGVPLTKNEFMGPMG</sequence>